<dbReference type="PROSITE" id="PS51450">
    <property type="entry name" value="LRR"/>
    <property type="match status" value="5"/>
</dbReference>
<keyword evidence="4" id="KW-0969">Cilium</keyword>
<dbReference type="Pfam" id="PF14580">
    <property type="entry name" value="LRR_9"/>
    <property type="match status" value="1"/>
</dbReference>
<dbReference type="PANTHER" id="PTHR45973:SF9">
    <property type="entry name" value="LEUCINE-RICH REPEAT-CONTAINING PROTEIN 46"/>
    <property type="match status" value="1"/>
</dbReference>
<dbReference type="SMART" id="SM00369">
    <property type="entry name" value="LRR_TYP"/>
    <property type="match status" value="5"/>
</dbReference>
<dbReference type="InterPro" id="IPR032675">
    <property type="entry name" value="LRR_dom_sf"/>
</dbReference>
<dbReference type="Proteomes" id="UP000717585">
    <property type="component" value="Unassembled WGS sequence"/>
</dbReference>
<name>A0A8J6E3A9_9EUKA</name>
<dbReference type="InterPro" id="IPR050576">
    <property type="entry name" value="Cilia_flagella_integrity"/>
</dbReference>
<keyword evidence="5" id="KW-0966">Cell projection</keyword>
<dbReference type="InterPro" id="IPR001611">
    <property type="entry name" value="Leu-rich_rpt"/>
</dbReference>
<sequence length="571" mass="62591">MRGSRRTDMRPRSGRPQSSLLLSRVPKSMSIQGSAVTQVQHPLELERTEVVKKSRLTSMAEKYISHVGTVDDNTLVLKGTSVQRNISPDKVNLDKQGLTNVPIFQGERPLRLLNLQNNQIRVISNLHLLTSLIFLDLYGNKIEQISGLESVPGLRILMLGRNQLTKISGLEALNDLDVLDLHSNAIEEIDGISHLRHLRLNLRRNSIRVVHGFGQLRALQRLYLSNNSLDTLDTLPAVCEAPQLLELTVDGNTVTELPDYVGTVLSRAPKLKQLDQIKITAKVRMDVRAQKLVQKPSRSVVSEHEDRRPKTRSAAQGEDAPPTPGREAKATASPTIKQTEKANGYALQDDSKTLVCRGAGVSALMGKMPVGFEGVSTVVLRNCPIPGDVTDSKLMHRVLALKLSDCPIHDLADLNPFTTLTRLTSLEVRNCPITTSALLFPYVSFVFPRLNMFNEKPVLTADRHHAASLFAGITNGLSNYTIAHMPPTPQAAALAPFIAAASGSKASSGKHSARGRRTEPPGKFTRPGLNGEKILDAAVQRATKQDVYLGEWPHLVMQIVAQTMGEVSTES</sequence>
<comment type="subcellular location">
    <subcellularLocation>
        <location evidence="1">Cell projection</location>
        <location evidence="1">Cilium</location>
    </subcellularLocation>
</comment>
<proteinExistence type="predicted"/>
<dbReference type="SMART" id="SM00365">
    <property type="entry name" value="LRR_SD22"/>
    <property type="match status" value="5"/>
</dbReference>
<evidence type="ECO:0000256" key="2">
    <source>
        <dbReference type="ARBA" id="ARBA00022614"/>
    </source>
</evidence>
<evidence type="ECO:0000256" key="6">
    <source>
        <dbReference type="SAM" id="MobiDB-lite"/>
    </source>
</evidence>
<dbReference type="AlphaFoldDB" id="A0A8J6E3A9"/>
<dbReference type="OrthoDB" id="1939344at2759"/>
<dbReference type="SUPFAM" id="SSF52058">
    <property type="entry name" value="L domain-like"/>
    <property type="match status" value="1"/>
</dbReference>
<comment type="caution">
    <text evidence="7">The sequence shown here is derived from an EMBL/GenBank/DDBJ whole genome shotgun (WGS) entry which is preliminary data.</text>
</comment>
<gene>
    <name evidence="7" type="ORF">J8273_2948</name>
</gene>
<accession>A0A8J6E3A9</accession>
<dbReference type="PANTHER" id="PTHR45973">
    <property type="entry name" value="PROTEIN PHOSPHATASE 1 REGULATORY SUBUNIT SDS22-RELATED"/>
    <property type="match status" value="1"/>
</dbReference>
<feature type="region of interest" description="Disordered" evidence="6">
    <location>
        <begin position="293"/>
        <end position="344"/>
    </location>
</feature>
<keyword evidence="2" id="KW-0433">Leucine-rich repeat</keyword>
<evidence type="ECO:0000256" key="3">
    <source>
        <dbReference type="ARBA" id="ARBA00022737"/>
    </source>
</evidence>
<feature type="region of interest" description="Disordered" evidence="6">
    <location>
        <begin position="505"/>
        <end position="529"/>
    </location>
</feature>
<keyword evidence="8" id="KW-1185">Reference proteome</keyword>
<dbReference type="InterPro" id="IPR003591">
    <property type="entry name" value="Leu-rich_rpt_typical-subtyp"/>
</dbReference>
<evidence type="ECO:0000256" key="1">
    <source>
        <dbReference type="ARBA" id="ARBA00004138"/>
    </source>
</evidence>
<evidence type="ECO:0000256" key="5">
    <source>
        <dbReference type="ARBA" id="ARBA00023273"/>
    </source>
</evidence>
<dbReference type="Gene3D" id="3.80.10.10">
    <property type="entry name" value="Ribonuclease Inhibitor"/>
    <property type="match status" value="3"/>
</dbReference>
<evidence type="ECO:0000313" key="7">
    <source>
        <dbReference type="EMBL" id="KAG9395381.1"/>
    </source>
</evidence>
<protein>
    <submittedName>
        <fullName evidence="7">Leucine rich repeat</fullName>
    </submittedName>
</protein>
<keyword evidence="3" id="KW-0677">Repeat</keyword>
<organism evidence="7 8">
    <name type="scientific">Carpediemonas membranifera</name>
    <dbReference type="NCBI Taxonomy" id="201153"/>
    <lineage>
        <taxon>Eukaryota</taxon>
        <taxon>Metamonada</taxon>
        <taxon>Carpediemonas-like organisms</taxon>
        <taxon>Carpediemonas</taxon>
    </lineage>
</organism>
<reference evidence="7" key="1">
    <citation type="submission" date="2021-05" db="EMBL/GenBank/DDBJ databases">
        <title>A free-living protist that lacks canonical eukaryotic 1 DNA replication and segregation systems.</title>
        <authorList>
            <person name="Salas-Leiva D.E."/>
            <person name="Tromer E.C."/>
            <person name="Curtis B.A."/>
            <person name="Jerlstrom-Hultqvist J."/>
            <person name="Kolisko M."/>
            <person name="Yi Z."/>
            <person name="Salas-Leiva J.S."/>
            <person name="Gallot-Lavallee L."/>
            <person name="Kops G.J.P.L."/>
            <person name="Archibald J.M."/>
            <person name="Simpson A.G.B."/>
            <person name="Roger A.J."/>
        </authorList>
    </citation>
    <scope>NUCLEOTIDE SEQUENCE</scope>
    <source>
        <strain evidence="7">BICM</strain>
    </source>
</reference>
<dbReference type="EMBL" id="JAHDYR010000011">
    <property type="protein sequence ID" value="KAG9395381.1"/>
    <property type="molecule type" value="Genomic_DNA"/>
</dbReference>
<evidence type="ECO:0000256" key="4">
    <source>
        <dbReference type="ARBA" id="ARBA00023069"/>
    </source>
</evidence>
<evidence type="ECO:0000313" key="8">
    <source>
        <dbReference type="Proteomes" id="UP000717585"/>
    </source>
</evidence>